<comment type="caution">
    <text evidence="1">The sequence shown here is derived from an EMBL/GenBank/DDBJ whole genome shotgun (WGS) entry which is preliminary data.</text>
</comment>
<name>A0ABV4U2R6_9BACT</name>
<dbReference type="NCBIfam" id="TIGR02595">
    <property type="entry name" value="PEP_CTERM"/>
    <property type="match status" value="1"/>
</dbReference>
<dbReference type="Proteomes" id="UP001575105">
    <property type="component" value="Unassembled WGS sequence"/>
</dbReference>
<proteinExistence type="predicted"/>
<dbReference type="EMBL" id="JBGUBD010000003">
    <property type="protein sequence ID" value="MFA9477637.1"/>
    <property type="molecule type" value="Genomic_DNA"/>
</dbReference>
<dbReference type="RefSeq" id="WP_425344566.1">
    <property type="nucleotide sequence ID" value="NZ_JBGUBD010000003.1"/>
</dbReference>
<sequence length="261" mass="28552">MHLEHNRAVCASLVIGLAMGLAVPPDADASYWIEDFEQPTYTPGNIVGQDQWDTDANPGLREIVTGGTNGHPDAATGNQMMMLQTTGSTATRAHRQWSPTQITDPFQIEVSLAYDNAGSNGISGFVYIQNAVGFNGVIFGFWEGNFAGRDGNDWTTIDTNGVTPTAGTFYRFVVDIRPADMTWDLTIYDDQDQVLGSASNFASRNSVNQFSWIRPYLSDPSGPEARLYVDGISIIPEPASLALFSIGGLLFLRRRARTRVF</sequence>
<keyword evidence="2" id="KW-1185">Reference proteome</keyword>
<gene>
    <name evidence="1" type="ORF">ACERK3_04945</name>
</gene>
<evidence type="ECO:0000313" key="2">
    <source>
        <dbReference type="Proteomes" id="UP001575105"/>
    </source>
</evidence>
<reference evidence="1 2" key="1">
    <citation type="submission" date="2024-08" db="EMBL/GenBank/DDBJ databases">
        <title>Whole-genome sequencing of halo(alkali)philic microorganisms from hypersaline lakes.</title>
        <authorList>
            <person name="Sorokin D.Y."/>
            <person name="Merkel A.Y."/>
            <person name="Messina E."/>
            <person name="Yakimov M."/>
        </authorList>
    </citation>
    <scope>NUCLEOTIDE SEQUENCE [LARGE SCALE GENOMIC DNA]</scope>
    <source>
        <strain evidence="1 2">AB-hyl4</strain>
    </source>
</reference>
<accession>A0ABV4U2R6</accession>
<organism evidence="1 2">
    <name type="scientific">Natronomicrosphaera hydrolytica</name>
    <dbReference type="NCBI Taxonomy" id="3242702"/>
    <lineage>
        <taxon>Bacteria</taxon>
        <taxon>Pseudomonadati</taxon>
        <taxon>Planctomycetota</taxon>
        <taxon>Phycisphaerae</taxon>
        <taxon>Phycisphaerales</taxon>
        <taxon>Phycisphaeraceae</taxon>
        <taxon>Natronomicrosphaera</taxon>
    </lineage>
</organism>
<dbReference type="InterPro" id="IPR013424">
    <property type="entry name" value="Ice-binding_C"/>
</dbReference>
<evidence type="ECO:0000313" key="1">
    <source>
        <dbReference type="EMBL" id="MFA9477637.1"/>
    </source>
</evidence>
<protein>
    <submittedName>
        <fullName evidence="1">PEP-CTERM sorting domain-containing protein</fullName>
    </submittedName>
</protein>